<evidence type="ECO:0000259" key="5">
    <source>
        <dbReference type="PROSITE" id="PS51078"/>
    </source>
</evidence>
<keyword evidence="3" id="KW-0804">Transcription</keyword>
<keyword evidence="2" id="KW-0238">DNA-binding</keyword>
<feature type="domain" description="HTH iclR-type" evidence="4">
    <location>
        <begin position="9"/>
        <end position="71"/>
    </location>
</feature>
<keyword evidence="7" id="KW-1185">Reference proteome</keyword>
<keyword evidence="1" id="KW-0805">Transcription regulation</keyword>
<feature type="domain" description="IclR-ED" evidence="5">
    <location>
        <begin position="72"/>
        <end position="256"/>
    </location>
</feature>
<dbReference type="PANTHER" id="PTHR30136:SF35">
    <property type="entry name" value="HTH-TYPE TRANSCRIPTIONAL REGULATOR RV1719"/>
    <property type="match status" value="1"/>
</dbReference>
<evidence type="ECO:0000313" key="6">
    <source>
        <dbReference type="EMBL" id="RAK67834.1"/>
    </source>
</evidence>
<dbReference type="Gene3D" id="3.30.450.40">
    <property type="match status" value="1"/>
</dbReference>
<dbReference type="RefSeq" id="WP_111275443.1">
    <property type="nucleotide sequence ID" value="NZ_QFYS01000002.1"/>
</dbReference>
<dbReference type="GO" id="GO:0045892">
    <property type="term" value="P:negative regulation of DNA-templated transcription"/>
    <property type="evidence" value="ECO:0007669"/>
    <property type="project" value="TreeGrafter"/>
</dbReference>
<sequence>MRSPDASIVKSAARTLEIFEYFDAVRRPAPIHDVAQALGYPHSSTAALLRSLADLGYLEYSITDKTFFPSIRVSLLGHWVGEEILSLRGIQHQMRAIADATGMTVVLGSISDGYCQYVRVLEAETPIRYHVKAGDRRCLARSTLGHVLLGQEPEERRRILILRALATWDGPEAAPAAEVIEKQAGQAAARGFAFNVGLVTPHAAMLAVPLRAGYANRPLALAVAAAEPFFQGRRTEILDILRSALTDLAPAERASA</sequence>
<evidence type="ECO:0000256" key="2">
    <source>
        <dbReference type="ARBA" id="ARBA00023125"/>
    </source>
</evidence>
<dbReference type="Proteomes" id="UP000249524">
    <property type="component" value="Unassembled WGS sequence"/>
</dbReference>
<dbReference type="EMBL" id="QFYS01000002">
    <property type="protein sequence ID" value="RAK67834.1"/>
    <property type="molecule type" value="Genomic_DNA"/>
</dbReference>
<comment type="caution">
    <text evidence="6">The sequence shown here is derived from an EMBL/GenBank/DDBJ whole genome shotgun (WGS) entry which is preliminary data.</text>
</comment>
<dbReference type="InterPro" id="IPR036390">
    <property type="entry name" value="WH_DNA-bd_sf"/>
</dbReference>
<evidence type="ECO:0000259" key="4">
    <source>
        <dbReference type="PROSITE" id="PS51077"/>
    </source>
</evidence>
<dbReference type="Gene3D" id="1.10.10.10">
    <property type="entry name" value="Winged helix-like DNA-binding domain superfamily/Winged helix DNA-binding domain"/>
    <property type="match status" value="1"/>
</dbReference>
<dbReference type="Pfam" id="PF09339">
    <property type="entry name" value="HTH_IclR"/>
    <property type="match status" value="1"/>
</dbReference>
<evidence type="ECO:0000256" key="1">
    <source>
        <dbReference type="ARBA" id="ARBA00023015"/>
    </source>
</evidence>
<dbReference type="AlphaFoldDB" id="A0A328BPI0"/>
<dbReference type="GO" id="GO:0003700">
    <property type="term" value="F:DNA-binding transcription factor activity"/>
    <property type="evidence" value="ECO:0007669"/>
    <property type="project" value="TreeGrafter"/>
</dbReference>
<evidence type="ECO:0000256" key="3">
    <source>
        <dbReference type="ARBA" id="ARBA00023163"/>
    </source>
</evidence>
<accession>A0A328BPI0</accession>
<dbReference type="InterPro" id="IPR029016">
    <property type="entry name" value="GAF-like_dom_sf"/>
</dbReference>
<dbReference type="InterPro" id="IPR050707">
    <property type="entry name" value="HTH_MetabolicPath_Reg"/>
</dbReference>
<dbReference type="PANTHER" id="PTHR30136">
    <property type="entry name" value="HELIX-TURN-HELIX TRANSCRIPTIONAL REGULATOR, ICLR FAMILY"/>
    <property type="match status" value="1"/>
</dbReference>
<dbReference type="Pfam" id="PF01614">
    <property type="entry name" value="IclR_C"/>
    <property type="match status" value="1"/>
</dbReference>
<evidence type="ECO:0000313" key="7">
    <source>
        <dbReference type="Proteomes" id="UP000249524"/>
    </source>
</evidence>
<dbReference type="GO" id="GO:0003677">
    <property type="term" value="F:DNA binding"/>
    <property type="evidence" value="ECO:0007669"/>
    <property type="project" value="UniProtKB-KW"/>
</dbReference>
<dbReference type="PROSITE" id="PS51077">
    <property type="entry name" value="HTH_ICLR"/>
    <property type="match status" value="1"/>
</dbReference>
<dbReference type="InterPro" id="IPR036388">
    <property type="entry name" value="WH-like_DNA-bd_sf"/>
</dbReference>
<reference evidence="6 7" key="1">
    <citation type="submission" date="2018-05" db="EMBL/GenBank/DDBJ databases">
        <authorList>
            <person name="Lanie J.A."/>
            <person name="Ng W.-L."/>
            <person name="Kazmierczak K.M."/>
            <person name="Andrzejewski T.M."/>
            <person name="Davidsen T.M."/>
            <person name="Wayne K.J."/>
            <person name="Tettelin H."/>
            <person name="Glass J.I."/>
            <person name="Rusch D."/>
            <person name="Podicherti R."/>
            <person name="Tsui H.-C.T."/>
            <person name="Winkler M.E."/>
        </authorList>
    </citation>
    <scope>NUCLEOTIDE SEQUENCE [LARGE SCALE GENOMIC DNA]</scope>
    <source>
        <strain evidence="6 7">BUT-10</strain>
    </source>
</reference>
<organism evidence="6 7">
    <name type="scientific">Phenylobacterium kunshanense</name>
    <dbReference type="NCBI Taxonomy" id="1445034"/>
    <lineage>
        <taxon>Bacteria</taxon>
        <taxon>Pseudomonadati</taxon>
        <taxon>Pseudomonadota</taxon>
        <taxon>Alphaproteobacteria</taxon>
        <taxon>Caulobacterales</taxon>
        <taxon>Caulobacteraceae</taxon>
        <taxon>Phenylobacterium</taxon>
    </lineage>
</organism>
<dbReference type="InterPro" id="IPR005471">
    <property type="entry name" value="Tscrpt_reg_IclR_N"/>
</dbReference>
<protein>
    <submittedName>
        <fullName evidence="6">IclR family transcriptional regulator</fullName>
    </submittedName>
</protein>
<dbReference type="OrthoDB" id="1634354at2"/>
<gene>
    <name evidence="6" type="ORF">DJ019_08055</name>
</gene>
<dbReference type="InterPro" id="IPR014757">
    <property type="entry name" value="Tscrpt_reg_IclR_C"/>
</dbReference>
<dbReference type="SUPFAM" id="SSF46785">
    <property type="entry name" value="Winged helix' DNA-binding domain"/>
    <property type="match status" value="1"/>
</dbReference>
<dbReference type="SUPFAM" id="SSF55781">
    <property type="entry name" value="GAF domain-like"/>
    <property type="match status" value="1"/>
</dbReference>
<proteinExistence type="predicted"/>
<dbReference type="PROSITE" id="PS51078">
    <property type="entry name" value="ICLR_ED"/>
    <property type="match status" value="1"/>
</dbReference>
<name>A0A328BPI0_9CAUL</name>